<evidence type="ECO:0000256" key="4">
    <source>
        <dbReference type="PROSITE-ProRule" id="PRU00277"/>
    </source>
</evidence>
<dbReference type="OrthoDB" id="8116123at2759"/>
<gene>
    <name evidence="8" type="primary">FKBP6</name>
</gene>
<dbReference type="SUPFAM" id="SSF48452">
    <property type="entry name" value="TPR-like"/>
    <property type="match status" value="1"/>
</dbReference>
<dbReference type="EMBL" id="HAAD01005570">
    <property type="protein sequence ID" value="CDG71802.1"/>
    <property type="molecule type" value="mRNA"/>
</dbReference>
<comment type="catalytic activity">
    <reaction evidence="4">
        <text>[protein]-peptidylproline (omega=180) = [protein]-peptidylproline (omega=0)</text>
        <dbReference type="Rhea" id="RHEA:16237"/>
        <dbReference type="Rhea" id="RHEA-COMP:10747"/>
        <dbReference type="Rhea" id="RHEA-COMP:10748"/>
        <dbReference type="ChEBI" id="CHEBI:83833"/>
        <dbReference type="ChEBI" id="CHEBI:83834"/>
        <dbReference type="EC" id="5.2.1.8"/>
    </reaction>
</comment>
<dbReference type="Pfam" id="PF07719">
    <property type="entry name" value="TPR_2"/>
    <property type="match status" value="1"/>
</dbReference>
<dbReference type="SMART" id="SM00028">
    <property type="entry name" value="TPR"/>
    <property type="match status" value="3"/>
</dbReference>
<feature type="repeat" description="TPR" evidence="5">
    <location>
        <begin position="324"/>
        <end position="357"/>
    </location>
</feature>
<dbReference type="GO" id="GO:0003755">
    <property type="term" value="F:peptidyl-prolyl cis-trans isomerase activity"/>
    <property type="evidence" value="ECO:0007669"/>
    <property type="project" value="UniProtKB-KW"/>
</dbReference>
<dbReference type="InterPro" id="IPR046357">
    <property type="entry name" value="PPIase_dom_sf"/>
</dbReference>
<name>T2MIQ4_HYDVU</name>
<feature type="domain" description="PPIase FKBP-type" evidence="7">
    <location>
        <begin position="124"/>
        <end position="213"/>
    </location>
</feature>
<dbReference type="PANTHER" id="PTHR46674:SF1">
    <property type="entry name" value="INACTIVE PEPTIDYL-PROLYL CIS-TRANS ISOMERASE FKBP6"/>
    <property type="match status" value="1"/>
</dbReference>
<keyword evidence="6" id="KW-0175">Coiled coil</keyword>
<dbReference type="Gene3D" id="3.10.50.40">
    <property type="match status" value="1"/>
</dbReference>
<dbReference type="AlphaFoldDB" id="T2MIQ4"/>
<dbReference type="InterPro" id="IPR013105">
    <property type="entry name" value="TPR_2"/>
</dbReference>
<dbReference type="OMA" id="RGTKFEF"/>
<dbReference type="InterPro" id="IPR011990">
    <property type="entry name" value="TPR-like_helical_dom_sf"/>
</dbReference>
<dbReference type="Pfam" id="PF00254">
    <property type="entry name" value="FKBP_C"/>
    <property type="match status" value="1"/>
</dbReference>
<keyword evidence="3 5" id="KW-0802">TPR repeat</keyword>
<dbReference type="GO" id="GO:0005737">
    <property type="term" value="C:cytoplasm"/>
    <property type="evidence" value="ECO:0007669"/>
    <property type="project" value="TreeGrafter"/>
</dbReference>
<evidence type="ECO:0000256" key="6">
    <source>
        <dbReference type="SAM" id="Coils"/>
    </source>
</evidence>
<dbReference type="EC" id="5.2.1.8" evidence="4"/>
<evidence type="ECO:0000256" key="5">
    <source>
        <dbReference type="PROSITE-ProRule" id="PRU00339"/>
    </source>
</evidence>
<dbReference type="GO" id="GO:0034587">
    <property type="term" value="P:piRNA processing"/>
    <property type="evidence" value="ECO:0007669"/>
    <property type="project" value="TreeGrafter"/>
</dbReference>
<reference evidence="8" key="1">
    <citation type="journal article" date="2013" name="Genome Biol. Evol.">
        <title>Punctuated emergences of genetic and phenotypic innovations in eumetazoan, bilaterian, euteleostome, and hominidae ancestors.</title>
        <authorList>
            <person name="Wenger Y."/>
            <person name="Galliot B."/>
        </authorList>
    </citation>
    <scope>NUCLEOTIDE SEQUENCE</scope>
    <source>
        <tissue evidence="8">Whole animals</tissue>
    </source>
</reference>
<protein>
    <recommendedName>
        <fullName evidence="4">peptidylprolyl isomerase</fullName>
        <ecNumber evidence="4">5.2.1.8</ecNumber>
    </recommendedName>
</protein>
<keyword evidence="2" id="KW-0677">Repeat</keyword>
<dbReference type="GO" id="GO:0051879">
    <property type="term" value="F:Hsp90 protein binding"/>
    <property type="evidence" value="ECO:0007669"/>
    <property type="project" value="TreeGrafter"/>
</dbReference>
<dbReference type="PANTHER" id="PTHR46674">
    <property type="entry name" value="INACTIVE PEPTIDYL-PROLYL CIS-TRANS ISOMERASE FKBP6"/>
    <property type="match status" value="1"/>
</dbReference>
<comment type="similarity">
    <text evidence="1">Belongs to the FKBP6 family.</text>
</comment>
<dbReference type="InterPro" id="IPR001179">
    <property type="entry name" value="PPIase_FKBP_dom"/>
</dbReference>
<dbReference type="KEGG" id="hmg:100214413"/>
<organism evidence="8">
    <name type="scientific">Hydra vulgaris</name>
    <name type="common">Hydra</name>
    <name type="synonym">Hydra attenuata</name>
    <dbReference type="NCBI Taxonomy" id="6087"/>
    <lineage>
        <taxon>Eukaryota</taxon>
        <taxon>Metazoa</taxon>
        <taxon>Cnidaria</taxon>
        <taxon>Hydrozoa</taxon>
        <taxon>Hydroidolina</taxon>
        <taxon>Anthoathecata</taxon>
        <taxon>Aplanulata</taxon>
        <taxon>Hydridae</taxon>
        <taxon>Hydra</taxon>
    </lineage>
</organism>
<evidence type="ECO:0000259" key="7">
    <source>
        <dbReference type="PROSITE" id="PS50059"/>
    </source>
</evidence>
<dbReference type="PROSITE" id="PS50005">
    <property type="entry name" value="TPR"/>
    <property type="match status" value="1"/>
</dbReference>
<dbReference type="InterPro" id="IPR042282">
    <property type="entry name" value="FKBP6/shu"/>
</dbReference>
<dbReference type="PROSITE" id="PS50059">
    <property type="entry name" value="FKBP_PPIASE"/>
    <property type="match status" value="1"/>
</dbReference>
<evidence type="ECO:0000256" key="1">
    <source>
        <dbReference type="ARBA" id="ARBA00009648"/>
    </source>
</evidence>
<dbReference type="Gene3D" id="1.25.40.10">
    <property type="entry name" value="Tetratricopeptide repeat domain"/>
    <property type="match status" value="1"/>
</dbReference>
<keyword evidence="4 8" id="KW-0413">Isomerase</keyword>
<keyword evidence="4" id="KW-0697">Rotamase</keyword>
<feature type="coiled-coil region" evidence="6">
    <location>
        <begin position="264"/>
        <end position="291"/>
    </location>
</feature>
<dbReference type="SUPFAM" id="SSF54534">
    <property type="entry name" value="FKBP-like"/>
    <property type="match status" value="1"/>
</dbReference>
<evidence type="ECO:0000256" key="3">
    <source>
        <dbReference type="ARBA" id="ARBA00022803"/>
    </source>
</evidence>
<evidence type="ECO:0000313" key="8">
    <source>
        <dbReference type="EMBL" id="CDG71802.1"/>
    </source>
</evidence>
<dbReference type="GO" id="GO:0007283">
    <property type="term" value="P:spermatogenesis"/>
    <property type="evidence" value="ECO:0007669"/>
    <property type="project" value="TreeGrafter"/>
</dbReference>
<proteinExistence type="evidence at transcript level"/>
<dbReference type="GeneID" id="100214413"/>
<sequence>MDENFNELPELDEMTNLGSQENYVAVNLQGTGIDLSVLRAGKETEFSVDPSSVDLPDNEESRYFEQEELFKQLNYECIDDGCDSSDEKSTPFEKIKRGMEDITGCGLVLKKIMKQGSGPVIPPNSLCRVHYNGYIEYSDEPFDSSRLRGKQHQFKLGSGEGIEGWQIAISTMKRGEISKFLLHPTVAFGKMGCPPRIPSNAEVLFEIELISYVDQLASDVFQNFSKDEQMKTPFEEIIKVVDSIRLTGNEAFMVKQYNRASSKYSQALRLLENTNLKNENEEKEMKKCALKLYLNISLCDLKQVRYRKSIKYARKALDIDNKNVKALYRLARSLRCLGEYEESKRQISKAHRLDPRNKEVMQELLELDEEMKKTQKIDQQLSRKMLNLTPEKKPDKSPAKETQQMVHVVREALKGFKDNNESEMFLPKNLTEEEIQSITKAAEELNLHIIQKENGKDKIIQVTKGT</sequence>
<accession>T2MIQ4</accession>
<evidence type="ECO:0000256" key="2">
    <source>
        <dbReference type="ARBA" id="ARBA00022737"/>
    </source>
</evidence>
<dbReference type="InterPro" id="IPR019734">
    <property type="entry name" value="TPR_rpt"/>
</dbReference>